<name>A0A099I7B2_CLOIN</name>
<dbReference type="Gene3D" id="3.30.70.360">
    <property type="match status" value="1"/>
</dbReference>
<dbReference type="GO" id="GO:0046657">
    <property type="term" value="P:folic acid catabolic process"/>
    <property type="evidence" value="ECO:0007669"/>
    <property type="project" value="TreeGrafter"/>
</dbReference>
<keyword evidence="3" id="KW-0378">Hydrolase</keyword>
<dbReference type="InterPro" id="IPR052030">
    <property type="entry name" value="Peptidase_M20/M20A_hydrolases"/>
</dbReference>
<dbReference type="GO" id="GO:0016805">
    <property type="term" value="F:dipeptidase activity"/>
    <property type="evidence" value="ECO:0007669"/>
    <property type="project" value="InterPro"/>
</dbReference>
<dbReference type="InterPro" id="IPR017144">
    <property type="entry name" value="Xaa-Arg_dipeptidase"/>
</dbReference>
<dbReference type="EMBL" id="JQIF01000054">
    <property type="protein sequence ID" value="KGJ52773.1"/>
    <property type="molecule type" value="Genomic_DNA"/>
</dbReference>
<dbReference type="InterPro" id="IPR002933">
    <property type="entry name" value="Peptidase_M20"/>
</dbReference>
<dbReference type="Gene3D" id="3.40.630.10">
    <property type="entry name" value="Zn peptidases"/>
    <property type="match status" value="1"/>
</dbReference>
<evidence type="ECO:0000313" key="4">
    <source>
        <dbReference type="Proteomes" id="UP000030008"/>
    </source>
</evidence>
<dbReference type="InterPro" id="IPR011650">
    <property type="entry name" value="Peptidase_M20_dimer"/>
</dbReference>
<proteinExistence type="inferred from homology"/>
<evidence type="ECO:0000256" key="1">
    <source>
        <dbReference type="PIRNR" id="PIRNR037226"/>
    </source>
</evidence>
<dbReference type="GO" id="GO:0005737">
    <property type="term" value="C:cytoplasm"/>
    <property type="evidence" value="ECO:0007669"/>
    <property type="project" value="TreeGrafter"/>
</dbReference>
<organism evidence="3 4">
    <name type="scientific">Clostridium innocuum</name>
    <dbReference type="NCBI Taxonomy" id="1522"/>
    <lineage>
        <taxon>Bacteria</taxon>
        <taxon>Bacillati</taxon>
        <taxon>Bacillota</taxon>
        <taxon>Clostridia</taxon>
        <taxon>Eubacteriales</taxon>
        <taxon>Clostridiaceae</taxon>
        <taxon>Clostridium</taxon>
    </lineage>
</organism>
<feature type="domain" description="Peptidase M20 dimerisation" evidence="2">
    <location>
        <begin position="179"/>
        <end position="269"/>
    </location>
</feature>
<dbReference type="FunFam" id="3.30.70.360:FF:000004">
    <property type="entry name" value="Peptidase M20 domain-containing protein 2"/>
    <property type="match status" value="1"/>
</dbReference>
<gene>
    <name evidence="3" type="ORF">CIAN88_13140</name>
</gene>
<dbReference type="InterPro" id="IPR036264">
    <property type="entry name" value="Bact_exopeptidase_dim_dom"/>
</dbReference>
<dbReference type="Proteomes" id="UP000030008">
    <property type="component" value="Unassembled WGS sequence"/>
</dbReference>
<dbReference type="AlphaFoldDB" id="A0A099I7B2"/>
<dbReference type="PIRSF" id="PIRSF037226">
    <property type="entry name" value="Amidohydrolase_ACY1L2_prd"/>
    <property type="match status" value="1"/>
</dbReference>
<evidence type="ECO:0000313" key="3">
    <source>
        <dbReference type="EMBL" id="KGJ52773.1"/>
    </source>
</evidence>
<dbReference type="Pfam" id="PF07687">
    <property type="entry name" value="M20_dimer"/>
    <property type="match status" value="1"/>
</dbReference>
<dbReference type="Pfam" id="PF01546">
    <property type="entry name" value="Peptidase_M20"/>
    <property type="match status" value="1"/>
</dbReference>
<sequence length="400" mass="44379">MKEERKKQLEELYAAKVQDKAEEISKWIYEHPEDGDQEFLSSAYICEQLKEVGFSVQLPYGSLKTAFRCELKGSKPGATYAFLAEYDALPGYGEQHDELAHACGHNWIGAVCAGVGLMFAQMQEELEGTIVIMGTPAEETTGGKCVLVEEGAFDDVDFAFQLHLGAENNAHVVTLAMDSLEFTFHGKAAHAAAYPHLGVNALDAVNLMFTGISYLRQQMRCDTRVHGIITKGGEACNIIPDLCACKFYIRAADKAYMEEISAKIVNIAKGASFMTGTQMEYRNFENTYYDLVNLESFQQLYVENAKLCGSGDFVDSDADASGSSDVGNVSHVCPMMYSELALKGPTPAYAHDVNFLEYLKLPCADDKLRKGIISLCLTVFDLYDEKQREDIMNEFDTRKE</sequence>
<dbReference type="RefSeq" id="WP_044905844.1">
    <property type="nucleotide sequence ID" value="NZ_JQIF01000054.1"/>
</dbReference>
<dbReference type="GO" id="GO:0071713">
    <property type="term" value="F:para-aminobenzoyl-glutamate hydrolase activity"/>
    <property type="evidence" value="ECO:0007669"/>
    <property type="project" value="TreeGrafter"/>
</dbReference>
<dbReference type="SUPFAM" id="SSF55031">
    <property type="entry name" value="Bacterial exopeptidase dimerisation domain"/>
    <property type="match status" value="1"/>
</dbReference>
<dbReference type="SUPFAM" id="SSF53187">
    <property type="entry name" value="Zn-dependent exopeptidases"/>
    <property type="match status" value="1"/>
</dbReference>
<dbReference type="InterPro" id="IPR017439">
    <property type="entry name" value="Amidohydrolase"/>
</dbReference>
<comment type="caution">
    <text evidence="3">The sequence shown here is derived from an EMBL/GenBank/DDBJ whole genome shotgun (WGS) entry which is preliminary data.</text>
</comment>
<accession>A0A099I7B2</accession>
<protein>
    <recommendedName>
        <fullName evidence="1">Peptidase M20 domain-containing protein 2</fullName>
    </recommendedName>
</protein>
<evidence type="ECO:0000259" key="2">
    <source>
        <dbReference type="Pfam" id="PF07687"/>
    </source>
</evidence>
<reference evidence="3 4" key="1">
    <citation type="submission" date="2014-08" db="EMBL/GenBank/DDBJ databases">
        <title>Clostridium innocuum, an unnegligible vancomycin-resistant pathogen causing extra-intestinal infections.</title>
        <authorList>
            <person name="Feng Y."/>
            <person name="Chiu C.-H."/>
        </authorList>
    </citation>
    <scope>NUCLEOTIDE SEQUENCE [LARGE SCALE GENOMIC DNA]</scope>
    <source>
        <strain evidence="3 4">AN88</strain>
    </source>
</reference>
<dbReference type="PANTHER" id="PTHR30575">
    <property type="entry name" value="PEPTIDASE M20"/>
    <property type="match status" value="1"/>
</dbReference>
<comment type="similarity">
    <text evidence="1">Belongs to the peptidase M20A family.</text>
</comment>
<dbReference type="PANTHER" id="PTHR30575:SF0">
    <property type="entry name" value="XAA-ARG DIPEPTIDASE"/>
    <property type="match status" value="1"/>
</dbReference>
<dbReference type="NCBIfam" id="TIGR01891">
    <property type="entry name" value="amidohydrolases"/>
    <property type="match status" value="1"/>
</dbReference>